<dbReference type="AlphaFoldDB" id="A0A1W1CCQ3"/>
<dbReference type="SUPFAM" id="SSF52172">
    <property type="entry name" value="CheY-like"/>
    <property type="match status" value="1"/>
</dbReference>
<evidence type="ECO:0000313" key="4">
    <source>
        <dbReference type="EMBL" id="SFV63650.1"/>
    </source>
</evidence>
<dbReference type="EMBL" id="FPHL01000034">
    <property type="protein sequence ID" value="SFV63650.1"/>
    <property type="molecule type" value="Genomic_DNA"/>
</dbReference>
<dbReference type="Gene3D" id="3.30.565.10">
    <property type="entry name" value="Histidine kinase-like ATPase, C-terminal domain"/>
    <property type="match status" value="1"/>
</dbReference>
<dbReference type="CDD" id="cd17546">
    <property type="entry name" value="REC_hyHK_CKI1_RcsC-like"/>
    <property type="match status" value="1"/>
</dbReference>
<reference evidence="4" key="1">
    <citation type="submission" date="2016-10" db="EMBL/GenBank/DDBJ databases">
        <authorList>
            <person name="de Groot N.N."/>
        </authorList>
    </citation>
    <scope>NUCLEOTIDE SEQUENCE</scope>
</reference>
<dbReference type="InterPro" id="IPR036890">
    <property type="entry name" value="HATPase_C_sf"/>
</dbReference>
<proteinExistence type="predicted"/>
<dbReference type="InterPro" id="IPR011006">
    <property type="entry name" value="CheY-like_superfamily"/>
</dbReference>
<accession>A0A1W1CCQ3</accession>
<keyword evidence="2" id="KW-0902">Two-component regulatory system</keyword>
<dbReference type="GO" id="GO:0000160">
    <property type="term" value="P:phosphorelay signal transduction system"/>
    <property type="evidence" value="ECO:0007669"/>
    <property type="project" value="UniProtKB-KW"/>
</dbReference>
<keyword evidence="1" id="KW-0597">Phosphoprotein</keyword>
<dbReference type="PANTHER" id="PTHR45339">
    <property type="entry name" value="HYBRID SIGNAL TRANSDUCTION HISTIDINE KINASE J"/>
    <property type="match status" value="1"/>
</dbReference>
<sequence length="630" mass="72654">MKKLFDKLKQFGRDEGKQNSITTQQTSDPEVLEQYRIDTKKINIEKQPFRLSGLLHILTNKIGKELKAHNHKLHYDVEQEVGRYIVGDNDYIEQILEPLLKQLISLNNNSEIILNISKHKNHSIIFDASNPHESMPKTLYKEYEQAEQTSGDRSEVQNTYIKVKRITEAMGGSLELKNSRFSGTHFIFRLSYIEDRGNRSNQDKLKKSLKGKHALFIDKTNYETKRAQYIFKAFGLKIENMKIEKFDKTKPDLGKYDMAVVRSADLTAKHIGFFKNFHKNRQRDFKLIIIHELFEHENRINMTKLVADAELYNPTIIGDVEEILNQMFILKSKAVKGISNIEIFDPSSFAVVGHRDPSKKDMEYFKGAHIAVAEDSKIDMRVMRNIIDVEGIRLFTAGNGKELINILKTEEIDLVFTDINMPVMDGLTMTKEIRTEPKWKDLPIISISSMAFGHEIKAMQVAGMNASIAKPITAQDVYQALERFLKITPAMQARYAQQIREQHTPSVYKGNSEILDVQKGVREAGGKLQYLELLNETMEVLEGSQNELKNLIIEGEYIALKSFSRSMINLYSNIHAVEMTALFNEISMYVSTKNKKTYLSEYILLYTKNRQHLEKEIESFSKYLLEQAPV</sequence>
<evidence type="ECO:0000256" key="2">
    <source>
        <dbReference type="ARBA" id="ARBA00023012"/>
    </source>
</evidence>
<dbReference type="InterPro" id="IPR001789">
    <property type="entry name" value="Sig_transdc_resp-reg_receiver"/>
</dbReference>
<evidence type="ECO:0000256" key="1">
    <source>
        <dbReference type="ARBA" id="ARBA00022553"/>
    </source>
</evidence>
<dbReference type="Gene3D" id="3.40.50.2300">
    <property type="match status" value="1"/>
</dbReference>
<dbReference type="Pfam" id="PF00072">
    <property type="entry name" value="Response_reg"/>
    <property type="match status" value="1"/>
</dbReference>
<organism evidence="4">
    <name type="scientific">hydrothermal vent metagenome</name>
    <dbReference type="NCBI Taxonomy" id="652676"/>
    <lineage>
        <taxon>unclassified sequences</taxon>
        <taxon>metagenomes</taxon>
        <taxon>ecological metagenomes</taxon>
    </lineage>
</organism>
<gene>
    <name evidence="4" type="ORF">MNB_SV-10-1042</name>
</gene>
<evidence type="ECO:0000259" key="3">
    <source>
        <dbReference type="PROSITE" id="PS50110"/>
    </source>
</evidence>
<name>A0A1W1CCQ3_9ZZZZ</name>
<dbReference type="PANTHER" id="PTHR45339:SF1">
    <property type="entry name" value="HYBRID SIGNAL TRANSDUCTION HISTIDINE KINASE J"/>
    <property type="match status" value="1"/>
</dbReference>
<dbReference type="PROSITE" id="PS50110">
    <property type="entry name" value="RESPONSE_REGULATORY"/>
    <property type="match status" value="1"/>
</dbReference>
<dbReference type="SMART" id="SM00448">
    <property type="entry name" value="REC"/>
    <property type="match status" value="1"/>
</dbReference>
<protein>
    <submittedName>
        <fullName evidence="4">FOG: CheY-like receiver</fullName>
    </submittedName>
</protein>
<feature type="domain" description="Response regulatory" evidence="3">
    <location>
        <begin position="369"/>
        <end position="485"/>
    </location>
</feature>
<dbReference type="SUPFAM" id="SSF55874">
    <property type="entry name" value="ATPase domain of HSP90 chaperone/DNA topoisomerase II/histidine kinase"/>
    <property type="match status" value="1"/>
</dbReference>